<dbReference type="EMBL" id="BAABAV010000001">
    <property type="protein sequence ID" value="GAA4268851.1"/>
    <property type="molecule type" value="Genomic_DNA"/>
</dbReference>
<protein>
    <submittedName>
        <fullName evidence="7">MFS transporter</fullName>
    </submittedName>
</protein>
<feature type="transmembrane region" description="Helical" evidence="5">
    <location>
        <begin position="301"/>
        <end position="321"/>
    </location>
</feature>
<dbReference type="InterPro" id="IPR051788">
    <property type="entry name" value="MFS_Transporter"/>
</dbReference>
<organism evidence="7 8">
    <name type="scientific">Hyunsoonleella aestuarii</name>
    <dbReference type="NCBI Taxonomy" id="912802"/>
    <lineage>
        <taxon>Bacteria</taxon>
        <taxon>Pseudomonadati</taxon>
        <taxon>Bacteroidota</taxon>
        <taxon>Flavobacteriia</taxon>
        <taxon>Flavobacteriales</taxon>
        <taxon>Flavobacteriaceae</taxon>
    </lineage>
</organism>
<keyword evidence="8" id="KW-1185">Reference proteome</keyword>
<dbReference type="Pfam" id="PF07690">
    <property type="entry name" value="MFS_1"/>
    <property type="match status" value="1"/>
</dbReference>
<dbReference type="PROSITE" id="PS50850">
    <property type="entry name" value="MFS"/>
    <property type="match status" value="1"/>
</dbReference>
<feature type="transmembrane region" description="Helical" evidence="5">
    <location>
        <begin position="277"/>
        <end position="295"/>
    </location>
</feature>
<accession>A0ABP8E9D6</accession>
<feature type="transmembrane region" description="Helical" evidence="5">
    <location>
        <begin position="204"/>
        <end position="226"/>
    </location>
</feature>
<name>A0ABP8E9D6_9FLAO</name>
<dbReference type="InterPro" id="IPR011701">
    <property type="entry name" value="MFS"/>
</dbReference>
<feature type="transmembrane region" description="Helical" evidence="5">
    <location>
        <begin position="141"/>
        <end position="159"/>
    </location>
</feature>
<feature type="transmembrane region" description="Helical" evidence="5">
    <location>
        <begin position="165"/>
        <end position="183"/>
    </location>
</feature>
<gene>
    <name evidence="7" type="ORF">GCM10022257_09520</name>
</gene>
<reference evidence="8" key="1">
    <citation type="journal article" date="2019" name="Int. J. Syst. Evol. Microbiol.">
        <title>The Global Catalogue of Microorganisms (GCM) 10K type strain sequencing project: providing services to taxonomists for standard genome sequencing and annotation.</title>
        <authorList>
            <consortium name="The Broad Institute Genomics Platform"/>
            <consortium name="The Broad Institute Genome Sequencing Center for Infectious Disease"/>
            <person name="Wu L."/>
            <person name="Ma J."/>
        </authorList>
    </citation>
    <scope>NUCLEOTIDE SEQUENCE [LARGE SCALE GENOMIC DNA]</scope>
    <source>
        <strain evidence="8">JCM 17452</strain>
    </source>
</reference>
<dbReference type="Proteomes" id="UP001500027">
    <property type="component" value="Unassembled WGS sequence"/>
</dbReference>
<evidence type="ECO:0000256" key="3">
    <source>
        <dbReference type="ARBA" id="ARBA00022989"/>
    </source>
</evidence>
<sequence length="391" mass="42312">MSSLRLILSKSRYFSVAWVFCSLNIMIGTWVLYIPQVKAKLNLNDSQIGVALFCLALGILVFLPLVPFITKKVGLGKYTIIGIILFSLAFIGPLLATNYVFLCVALFIVGIFSGSTDVAMNALVSRIEKEDSKNIMSSAHGFFSLGGAIGAILGSFLMMYFTNPIFHMTLMATIVITINIGLSKHYLKINEEHNVSKEKEPFKLTTFTPLIIVAFLAFVIMSSEGAIEHWSSLYLFEVVGITTDNLAGLGFILFSATMTIGRFFGDGVSARIGSTKTILFGCVLACVGYLCVLFNTLIITVIGFGVIGLGLSVIVPELFRIAGKAKNVSASSAISFVSGIGFIGFLLGPVVLGFISDAYSLEMSFITLLILTVLALLTSFLKLRLSKIKIE</sequence>
<evidence type="ECO:0000259" key="6">
    <source>
        <dbReference type="PROSITE" id="PS50850"/>
    </source>
</evidence>
<dbReference type="InterPro" id="IPR036259">
    <property type="entry name" value="MFS_trans_sf"/>
</dbReference>
<dbReference type="SUPFAM" id="SSF103473">
    <property type="entry name" value="MFS general substrate transporter"/>
    <property type="match status" value="1"/>
</dbReference>
<feature type="transmembrane region" description="Helical" evidence="5">
    <location>
        <begin position="333"/>
        <end position="355"/>
    </location>
</feature>
<keyword evidence="3 5" id="KW-1133">Transmembrane helix</keyword>
<keyword evidence="2 5" id="KW-0812">Transmembrane</keyword>
<feature type="transmembrane region" description="Helical" evidence="5">
    <location>
        <begin position="12"/>
        <end position="34"/>
    </location>
</feature>
<dbReference type="PANTHER" id="PTHR23514:SF13">
    <property type="entry name" value="INNER MEMBRANE PROTEIN YBJJ"/>
    <property type="match status" value="1"/>
</dbReference>
<comment type="caution">
    <text evidence="7">The sequence shown here is derived from an EMBL/GenBank/DDBJ whole genome shotgun (WGS) entry which is preliminary data.</text>
</comment>
<evidence type="ECO:0000256" key="4">
    <source>
        <dbReference type="ARBA" id="ARBA00023136"/>
    </source>
</evidence>
<dbReference type="CDD" id="cd17393">
    <property type="entry name" value="MFS_MosC_like"/>
    <property type="match status" value="1"/>
</dbReference>
<evidence type="ECO:0000313" key="8">
    <source>
        <dbReference type="Proteomes" id="UP001500027"/>
    </source>
</evidence>
<evidence type="ECO:0000313" key="7">
    <source>
        <dbReference type="EMBL" id="GAA4268851.1"/>
    </source>
</evidence>
<feature type="domain" description="Major facilitator superfamily (MFS) profile" evidence="6">
    <location>
        <begin position="1"/>
        <end position="387"/>
    </location>
</feature>
<feature type="transmembrane region" description="Helical" evidence="5">
    <location>
        <begin position="99"/>
        <end position="120"/>
    </location>
</feature>
<evidence type="ECO:0000256" key="1">
    <source>
        <dbReference type="ARBA" id="ARBA00004141"/>
    </source>
</evidence>
<keyword evidence="4 5" id="KW-0472">Membrane</keyword>
<evidence type="ECO:0000256" key="5">
    <source>
        <dbReference type="SAM" id="Phobius"/>
    </source>
</evidence>
<feature type="transmembrane region" description="Helical" evidence="5">
    <location>
        <begin position="361"/>
        <end position="381"/>
    </location>
</feature>
<dbReference type="RefSeq" id="WP_139001214.1">
    <property type="nucleotide sequence ID" value="NZ_BAABAV010000001.1"/>
</dbReference>
<comment type="subcellular location">
    <subcellularLocation>
        <location evidence="1">Membrane</location>
        <topology evidence="1">Multi-pass membrane protein</topology>
    </subcellularLocation>
</comment>
<feature type="transmembrane region" description="Helical" evidence="5">
    <location>
        <begin position="246"/>
        <end position="265"/>
    </location>
</feature>
<proteinExistence type="predicted"/>
<dbReference type="InterPro" id="IPR020846">
    <property type="entry name" value="MFS_dom"/>
</dbReference>
<evidence type="ECO:0000256" key="2">
    <source>
        <dbReference type="ARBA" id="ARBA00022692"/>
    </source>
</evidence>
<feature type="transmembrane region" description="Helical" evidence="5">
    <location>
        <begin position="75"/>
        <end position="93"/>
    </location>
</feature>
<dbReference type="Gene3D" id="1.20.1250.20">
    <property type="entry name" value="MFS general substrate transporter like domains"/>
    <property type="match status" value="2"/>
</dbReference>
<feature type="transmembrane region" description="Helical" evidence="5">
    <location>
        <begin position="46"/>
        <end position="68"/>
    </location>
</feature>
<dbReference type="PANTHER" id="PTHR23514">
    <property type="entry name" value="BYPASS OF STOP CODON PROTEIN 6"/>
    <property type="match status" value="1"/>
</dbReference>